<evidence type="ECO:0000256" key="6">
    <source>
        <dbReference type="PROSITE-ProRule" id="PRU00221"/>
    </source>
</evidence>
<dbReference type="InterPro" id="IPR018983">
    <property type="entry name" value="U3_snoRNA-assocProt_15_C"/>
</dbReference>
<feature type="repeat" description="WD" evidence="6">
    <location>
        <begin position="180"/>
        <end position="217"/>
    </location>
</feature>
<dbReference type="EMBL" id="MU032352">
    <property type="protein sequence ID" value="KAF3760642.1"/>
    <property type="molecule type" value="Genomic_DNA"/>
</dbReference>
<reference evidence="8" key="1">
    <citation type="journal article" date="2020" name="Phytopathology">
        <title>Genome sequence of the chestnut blight fungus Cryphonectria parasitica EP155: A fundamental resource for an archetypical invasive plant pathogen.</title>
        <authorList>
            <person name="Crouch J.A."/>
            <person name="Dawe A."/>
            <person name="Aerts A."/>
            <person name="Barry K."/>
            <person name="Churchill A.C.L."/>
            <person name="Grimwood J."/>
            <person name="Hillman B."/>
            <person name="Milgroom M.G."/>
            <person name="Pangilinan J."/>
            <person name="Smith M."/>
            <person name="Salamov A."/>
            <person name="Schmutz J."/>
            <person name="Yadav J."/>
            <person name="Grigoriev I.V."/>
            <person name="Nuss D."/>
        </authorList>
    </citation>
    <scope>NUCLEOTIDE SEQUENCE</scope>
    <source>
        <strain evidence="8">EP155</strain>
    </source>
</reference>
<organism evidence="8 9">
    <name type="scientific">Cryphonectria parasitica (strain ATCC 38755 / EP155)</name>
    <dbReference type="NCBI Taxonomy" id="660469"/>
    <lineage>
        <taxon>Eukaryota</taxon>
        <taxon>Fungi</taxon>
        <taxon>Dikarya</taxon>
        <taxon>Ascomycota</taxon>
        <taxon>Pezizomycotina</taxon>
        <taxon>Sordariomycetes</taxon>
        <taxon>Sordariomycetidae</taxon>
        <taxon>Diaporthales</taxon>
        <taxon>Cryphonectriaceae</taxon>
        <taxon>Cryphonectria-Endothia species complex</taxon>
        <taxon>Cryphonectria</taxon>
    </lineage>
</organism>
<dbReference type="OrthoDB" id="431715at2759"/>
<dbReference type="InterPro" id="IPR001680">
    <property type="entry name" value="WD40_rpt"/>
</dbReference>
<feature type="repeat" description="WD" evidence="6">
    <location>
        <begin position="268"/>
        <end position="300"/>
    </location>
</feature>
<dbReference type="GO" id="GO:0045943">
    <property type="term" value="P:positive regulation of transcription by RNA polymerase I"/>
    <property type="evidence" value="ECO:0007669"/>
    <property type="project" value="TreeGrafter"/>
</dbReference>
<dbReference type="Pfam" id="PF09384">
    <property type="entry name" value="UTP15_C"/>
    <property type="match status" value="1"/>
</dbReference>
<keyword evidence="3 6" id="KW-0853">WD repeat</keyword>
<keyword evidence="5" id="KW-0539">Nucleus</keyword>
<dbReference type="PANTHER" id="PTHR19924:SF26">
    <property type="entry name" value="U3 SMALL NUCLEOLAR RNA-ASSOCIATED PROTEIN 15 HOMOLOG"/>
    <property type="match status" value="1"/>
</dbReference>
<dbReference type="GeneID" id="63835069"/>
<evidence type="ECO:0000313" key="9">
    <source>
        <dbReference type="Proteomes" id="UP000803844"/>
    </source>
</evidence>
<dbReference type="InterPro" id="IPR015943">
    <property type="entry name" value="WD40/YVTN_repeat-like_dom_sf"/>
</dbReference>
<dbReference type="Gene3D" id="2.130.10.10">
    <property type="entry name" value="YVTN repeat-like/Quinoprotein amine dehydrogenase"/>
    <property type="match status" value="2"/>
</dbReference>
<dbReference type="InterPro" id="IPR020472">
    <property type="entry name" value="WD40_PAC1"/>
</dbReference>
<evidence type="ECO:0000256" key="5">
    <source>
        <dbReference type="ARBA" id="ARBA00023242"/>
    </source>
</evidence>
<dbReference type="SMART" id="SM00320">
    <property type="entry name" value="WD40"/>
    <property type="match status" value="5"/>
</dbReference>
<dbReference type="GO" id="GO:0006364">
    <property type="term" value="P:rRNA processing"/>
    <property type="evidence" value="ECO:0007669"/>
    <property type="project" value="UniProtKB-KW"/>
</dbReference>
<evidence type="ECO:0000313" key="8">
    <source>
        <dbReference type="EMBL" id="KAF3760642.1"/>
    </source>
</evidence>
<evidence type="ECO:0000256" key="2">
    <source>
        <dbReference type="ARBA" id="ARBA00022552"/>
    </source>
</evidence>
<dbReference type="AlphaFoldDB" id="A0A9P4XSY5"/>
<feature type="domain" description="U3 small nucleolar RNA-associated protein 15 C-terminal" evidence="7">
    <location>
        <begin position="394"/>
        <end position="540"/>
    </location>
</feature>
<evidence type="ECO:0000256" key="3">
    <source>
        <dbReference type="ARBA" id="ARBA00022574"/>
    </source>
</evidence>
<evidence type="ECO:0000256" key="1">
    <source>
        <dbReference type="ARBA" id="ARBA00004604"/>
    </source>
</evidence>
<keyword evidence="2" id="KW-0698">rRNA processing</keyword>
<feature type="repeat" description="WD" evidence="6">
    <location>
        <begin position="137"/>
        <end position="179"/>
    </location>
</feature>
<comment type="subcellular location">
    <subcellularLocation>
        <location evidence="1">Nucleus</location>
        <location evidence="1">Nucleolus</location>
    </subcellularLocation>
</comment>
<evidence type="ECO:0000256" key="4">
    <source>
        <dbReference type="ARBA" id="ARBA00022737"/>
    </source>
</evidence>
<dbReference type="InterPro" id="IPR019775">
    <property type="entry name" value="WD40_repeat_CS"/>
</dbReference>
<dbReference type="Pfam" id="PF00400">
    <property type="entry name" value="WD40"/>
    <property type="match status" value="3"/>
</dbReference>
<dbReference type="InterPro" id="IPR036322">
    <property type="entry name" value="WD40_repeat_dom_sf"/>
</dbReference>
<gene>
    <name evidence="8" type="ORF">M406DRAFT_268437</name>
</gene>
<dbReference type="GO" id="GO:0005730">
    <property type="term" value="C:nucleolus"/>
    <property type="evidence" value="ECO:0007669"/>
    <property type="project" value="UniProtKB-SubCell"/>
</dbReference>
<dbReference type="PROSITE" id="PS00678">
    <property type="entry name" value="WD_REPEATS_1"/>
    <property type="match status" value="1"/>
</dbReference>
<keyword evidence="9" id="KW-1185">Reference proteome</keyword>
<name>A0A9P4XSY5_CRYP1</name>
<dbReference type="PRINTS" id="PR00320">
    <property type="entry name" value="GPROTEINBRPT"/>
</dbReference>
<keyword evidence="4" id="KW-0677">Repeat</keyword>
<accession>A0A9P4XSY5</accession>
<sequence>MAAEVRPLPQLKLPSAPQAITAEQRYWKTFKNQKSHTTTASWGVTHISFPSPSSSSSSSSSTAARNNDLFAVTAGPRVDVYSIRRREPLKTIGRFDSVARSGEIRADSRVLVAGDDSGKMQVFDVAGGARAVVLKTWHVHKQPVWVTRWSPSDLTTLMSASDDRTVRLWDLPGQEATRQFVGHQDYVRSGAFMPGGLGASSNMLVTGSYDATVKIWDARVPNGSVLTFKHAAPVEEVLPLPTGTTVLAAADNAISVLDLVAARVQRVITNHQKTVTSLCLASNGRRVVSGGLDGHVKIFETGSWNVVAGAKYPSPILSLSVITAGANAADRHLAVGMQSGVLSLKTRLTGSAAEKERERARAAAVTDLSQLDVAKSTKRKRKEILTRSLAAVDRDVDFLIDKDAHGRPAKERQWQYDLRHGKYAAALDGVLDTAAPDHSKLNVLTLLHALRHRSALRAALEHRDEVSVRPVMHWISNHIIDPRYRSACVDVGLHLLDLYAEHAGASTELAAAFKTLRKRVTQEVEKAQVAAQTGGMVEALMIAGEEA</sequence>
<evidence type="ECO:0000259" key="7">
    <source>
        <dbReference type="Pfam" id="PF09384"/>
    </source>
</evidence>
<dbReference type="PANTHER" id="PTHR19924">
    <property type="entry name" value="UTP15 U3 SMALL NUCLEOLAR RNA-ASSOCIATED PROTEIN 15 FAMILY MEMBER"/>
    <property type="match status" value="1"/>
</dbReference>
<dbReference type="PROSITE" id="PS50082">
    <property type="entry name" value="WD_REPEATS_2"/>
    <property type="match status" value="3"/>
</dbReference>
<dbReference type="RefSeq" id="XP_040771621.1">
    <property type="nucleotide sequence ID" value="XM_040917940.1"/>
</dbReference>
<protein>
    <submittedName>
        <fullName evidence="8">WD40 repeat-like protein</fullName>
    </submittedName>
</protein>
<dbReference type="PROSITE" id="PS50294">
    <property type="entry name" value="WD_REPEATS_REGION"/>
    <property type="match status" value="3"/>
</dbReference>
<dbReference type="Proteomes" id="UP000803844">
    <property type="component" value="Unassembled WGS sequence"/>
</dbReference>
<proteinExistence type="predicted"/>
<comment type="caution">
    <text evidence="8">The sequence shown here is derived from an EMBL/GenBank/DDBJ whole genome shotgun (WGS) entry which is preliminary data.</text>
</comment>
<dbReference type="SUPFAM" id="SSF50978">
    <property type="entry name" value="WD40 repeat-like"/>
    <property type="match status" value="1"/>
</dbReference>